<keyword evidence="3" id="KW-1185">Reference proteome</keyword>
<feature type="region of interest" description="Disordered" evidence="1">
    <location>
        <begin position="230"/>
        <end position="253"/>
    </location>
</feature>
<dbReference type="AlphaFoldDB" id="A0ABD0YXT2"/>
<sequence length="253" mass="27788">MGISANSPLEFVDKLATIDDLQLLYALLADLQNTISPSGGSSGYGSLNGSGRKQQQQHHQQVHHQQGHHQQGAHASTLPRATTLSHHQPSPDYATVNTARTSSTVTTTTHHHHQHHHTPAPPSTGSLHRTPSLSLRFRRQRTGGRINVHHWQYEIGSERRAKAVPVRGFCARSAGGARQPFRLSSLLSHAGVEFYTRSSLLRKYHSQDLDDIPFSNGAKFEDIDAMSGRDGSRQQLCVGRPPETGSPNEQTAM</sequence>
<feature type="region of interest" description="Disordered" evidence="1">
    <location>
        <begin position="100"/>
        <end position="130"/>
    </location>
</feature>
<evidence type="ECO:0000313" key="2">
    <source>
        <dbReference type="EMBL" id="KAL1132162.1"/>
    </source>
</evidence>
<protein>
    <submittedName>
        <fullName evidence="2">Uncharacterized protein</fullName>
    </submittedName>
</protein>
<feature type="compositionally biased region" description="Basic residues" evidence="1">
    <location>
        <begin position="109"/>
        <end position="118"/>
    </location>
</feature>
<gene>
    <name evidence="2" type="ORF">AAG570_010119</name>
</gene>
<comment type="caution">
    <text evidence="2">The sequence shown here is derived from an EMBL/GenBank/DDBJ whole genome shotgun (WGS) entry which is preliminary data.</text>
</comment>
<dbReference type="EMBL" id="JBFDAA010000005">
    <property type="protein sequence ID" value="KAL1132162.1"/>
    <property type="molecule type" value="Genomic_DNA"/>
</dbReference>
<proteinExistence type="predicted"/>
<evidence type="ECO:0000313" key="3">
    <source>
        <dbReference type="Proteomes" id="UP001558652"/>
    </source>
</evidence>
<evidence type="ECO:0000256" key="1">
    <source>
        <dbReference type="SAM" id="MobiDB-lite"/>
    </source>
</evidence>
<dbReference type="Proteomes" id="UP001558652">
    <property type="component" value="Unassembled WGS sequence"/>
</dbReference>
<reference evidence="2 3" key="1">
    <citation type="submission" date="2024-07" db="EMBL/GenBank/DDBJ databases">
        <title>Chromosome-level genome assembly of the water stick insect Ranatra chinensis (Heteroptera: Nepidae).</title>
        <authorList>
            <person name="Liu X."/>
        </authorList>
    </citation>
    <scope>NUCLEOTIDE SEQUENCE [LARGE SCALE GENOMIC DNA]</scope>
    <source>
        <strain evidence="2">Cailab_2021Rc</strain>
        <tissue evidence="2">Muscle</tissue>
    </source>
</reference>
<name>A0ABD0YXT2_9HEMI</name>
<feature type="region of interest" description="Disordered" evidence="1">
    <location>
        <begin position="39"/>
        <end position="76"/>
    </location>
</feature>
<accession>A0ABD0YXT2</accession>
<organism evidence="2 3">
    <name type="scientific">Ranatra chinensis</name>
    <dbReference type="NCBI Taxonomy" id="642074"/>
    <lineage>
        <taxon>Eukaryota</taxon>
        <taxon>Metazoa</taxon>
        <taxon>Ecdysozoa</taxon>
        <taxon>Arthropoda</taxon>
        <taxon>Hexapoda</taxon>
        <taxon>Insecta</taxon>
        <taxon>Pterygota</taxon>
        <taxon>Neoptera</taxon>
        <taxon>Paraneoptera</taxon>
        <taxon>Hemiptera</taxon>
        <taxon>Heteroptera</taxon>
        <taxon>Panheteroptera</taxon>
        <taxon>Nepomorpha</taxon>
        <taxon>Nepidae</taxon>
        <taxon>Ranatrinae</taxon>
        <taxon>Ranatra</taxon>
    </lineage>
</organism>